<dbReference type="InterPro" id="IPR006680">
    <property type="entry name" value="Amidohydro-rel"/>
</dbReference>
<dbReference type="EMBL" id="JH930473">
    <property type="protein sequence ID" value="EKM54382.1"/>
    <property type="molecule type" value="Genomic_DNA"/>
</dbReference>
<sequence length="955" mass="103586">MDVDKGHPVSTPILPVAAGKQQAKKVILHRTNVWKLSIAAIVLLAVSQWTLIQSRVDLKTSVRAPVHADQILDKCRLLNVRPGPPEDFSLREHSDRFVPGTKATLIKNAKIWTGKLNGLEVLQGDVLLQNGLIKGVGIIDKAALTSIRAEDLVEVDANGAWVSPGIVDMHSHLAVTSLPLLGGSQDGNSFKGPVLPWLRALDGLNTRDDAYRLSISGGVTTALVLPGSANAIGGQGILIKLRPTAERSPTSMLLENPYSTNTSEYDPHRAFRFRQMKHACGENPDRVYSGTRMDTTWAFRQAYNKAREIKIAQDEYCAKALEGDWTGLAGQFPEDYQWEALVDVLRGRVKVHNHCYESVDLDDMVRITNEFQFSIAAFHHAHETYLVPETLKKAHGHPPAIALFATNARYKRESYRGSEFAPRILANNSLQSDHPVLDSRFLLYEAQQAHYYGLDANLALLSVTGTPAQIIGQDHRVGFIEKGYDGDLVLWDSHPLALGATPQEVWIDGIPQITTPHVHKKPEQLQHVPKTPNFDEEVAKTLQYNGLPPLLPDRSDKDTVVFTNVSEVLTREMHKIHALFTPQASPGVVVVQGGVVVCAGSDTACDSFMRQEARHIDLQGGSISPGLMSFGSPLGLQEIQAEADTADGYVLDPLLADVPDIIGGDRAVIHAIDGLQFTTRDALLAYRSGVTGGITAPKASGFLAGVSTAFSTSALHSLEKGAIIQKDVALHVSVFHGGFPSVSTQVATLRRLLKGHGKGALGHWFAKVSGGKVPLVIDVHNADTIASLLRLKKEIEEERDVQLKFVFSGATEAHLLAKEIAEAGAGVILAPSRPFPLAWEQRRMRVAAIPLPGPPLSEQNSVAVLRAENVTVALGVSEAWQARNTRFDVGWAALEAGGSFNKHEAIALATVNLEKLLGMHKCHDDLVATVGGNLFDLSSKVAAIISPRRGLVDIL</sequence>
<dbReference type="SUPFAM" id="SSF51556">
    <property type="entry name" value="Metallo-dependent hydrolases"/>
    <property type="match status" value="1"/>
</dbReference>
<accession>K5WVD1</accession>
<dbReference type="InterPro" id="IPR032466">
    <property type="entry name" value="Metal_Hydrolase"/>
</dbReference>
<dbReference type="OrthoDB" id="10258955at2759"/>
<feature type="domain" description="Amidohydrolase-related" evidence="1">
    <location>
        <begin position="162"/>
        <end position="499"/>
    </location>
</feature>
<evidence type="ECO:0000259" key="1">
    <source>
        <dbReference type="Pfam" id="PF01979"/>
    </source>
</evidence>
<dbReference type="GO" id="GO:0004038">
    <property type="term" value="F:allantoinase activity"/>
    <property type="evidence" value="ECO:0007669"/>
    <property type="project" value="TreeGrafter"/>
</dbReference>
<dbReference type="AlphaFoldDB" id="K5WVD1"/>
<evidence type="ECO:0000313" key="2">
    <source>
        <dbReference type="EMBL" id="EKM54382.1"/>
    </source>
</evidence>
<dbReference type="RefSeq" id="XP_007397076.1">
    <property type="nucleotide sequence ID" value="XM_007397014.1"/>
</dbReference>
<keyword evidence="3" id="KW-1185">Reference proteome</keyword>
<dbReference type="HOGENOM" id="CLU_006273_0_0_1"/>
<name>K5WVD1_PHACS</name>
<organism evidence="2 3">
    <name type="scientific">Phanerochaete carnosa (strain HHB-10118-sp)</name>
    <name type="common">White-rot fungus</name>
    <name type="synonym">Peniophora carnosa</name>
    <dbReference type="NCBI Taxonomy" id="650164"/>
    <lineage>
        <taxon>Eukaryota</taxon>
        <taxon>Fungi</taxon>
        <taxon>Dikarya</taxon>
        <taxon>Basidiomycota</taxon>
        <taxon>Agaricomycotina</taxon>
        <taxon>Agaricomycetes</taxon>
        <taxon>Polyporales</taxon>
        <taxon>Phanerochaetaceae</taxon>
        <taxon>Phanerochaete</taxon>
    </lineage>
</organism>
<dbReference type="InterPro" id="IPR050138">
    <property type="entry name" value="DHOase/Allantoinase_Hydrolase"/>
</dbReference>
<dbReference type="SUPFAM" id="SSF51338">
    <property type="entry name" value="Composite domain of metallo-dependent hydrolases"/>
    <property type="match status" value="1"/>
</dbReference>
<dbReference type="Gene3D" id="3.20.20.140">
    <property type="entry name" value="Metal-dependent hydrolases"/>
    <property type="match status" value="2"/>
</dbReference>
<reference evidence="2 3" key="1">
    <citation type="journal article" date="2012" name="BMC Genomics">
        <title>Comparative genomics of the white-rot fungi, Phanerochaete carnosa and P. chrysosporium, to elucidate the genetic basis of the distinct wood types they colonize.</title>
        <authorList>
            <person name="Suzuki H."/>
            <person name="MacDonald J."/>
            <person name="Syed K."/>
            <person name="Salamov A."/>
            <person name="Hori C."/>
            <person name="Aerts A."/>
            <person name="Henrissat B."/>
            <person name="Wiebenga A."/>
            <person name="vanKuyk P.A."/>
            <person name="Barry K."/>
            <person name="Lindquist E."/>
            <person name="LaButti K."/>
            <person name="Lapidus A."/>
            <person name="Lucas S."/>
            <person name="Coutinho P."/>
            <person name="Gong Y."/>
            <person name="Samejima M."/>
            <person name="Mahadevan R."/>
            <person name="Abou-Zaid M."/>
            <person name="de Vries R.P."/>
            <person name="Igarashi K."/>
            <person name="Yadav J.S."/>
            <person name="Grigoriev I.V."/>
            <person name="Master E.R."/>
        </authorList>
    </citation>
    <scope>NUCLEOTIDE SEQUENCE [LARGE SCALE GENOMIC DNA]</scope>
    <source>
        <strain evidence="2 3">HHB-10118-sp</strain>
    </source>
</reference>
<dbReference type="InterPro" id="IPR011059">
    <property type="entry name" value="Metal-dep_hydrolase_composite"/>
</dbReference>
<dbReference type="GeneID" id="18911175"/>
<dbReference type="PANTHER" id="PTHR43668">
    <property type="entry name" value="ALLANTOINASE"/>
    <property type="match status" value="1"/>
</dbReference>
<protein>
    <recommendedName>
        <fullName evidence="1">Amidohydrolase-related domain-containing protein</fullName>
    </recommendedName>
</protein>
<dbReference type="Pfam" id="PF01979">
    <property type="entry name" value="Amidohydro_1"/>
    <property type="match status" value="1"/>
</dbReference>
<evidence type="ECO:0000313" key="3">
    <source>
        <dbReference type="Proteomes" id="UP000008370"/>
    </source>
</evidence>
<dbReference type="KEGG" id="pco:PHACADRAFT_196811"/>
<dbReference type="GO" id="GO:0005737">
    <property type="term" value="C:cytoplasm"/>
    <property type="evidence" value="ECO:0007669"/>
    <property type="project" value="TreeGrafter"/>
</dbReference>
<dbReference type="Proteomes" id="UP000008370">
    <property type="component" value="Unassembled WGS sequence"/>
</dbReference>
<proteinExistence type="predicted"/>
<dbReference type="GO" id="GO:0006145">
    <property type="term" value="P:purine nucleobase catabolic process"/>
    <property type="evidence" value="ECO:0007669"/>
    <property type="project" value="TreeGrafter"/>
</dbReference>
<dbReference type="InParanoid" id="K5WVD1"/>
<gene>
    <name evidence="2" type="ORF">PHACADRAFT_196811</name>
</gene>
<dbReference type="PANTHER" id="PTHR43668:SF5">
    <property type="entry name" value="AMIDOHYDROLASE 3 DOMAIN-CONTAINING PROTEIN"/>
    <property type="match status" value="1"/>
</dbReference>